<dbReference type="STRING" id="1406858.GCA_000710895_03625"/>
<dbReference type="PANTHER" id="PTHR35010:SF3">
    <property type="entry name" value="BLL4873 PROTEIN"/>
    <property type="match status" value="1"/>
</dbReference>
<dbReference type="Proteomes" id="UP000255467">
    <property type="component" value="Unassembled WGS sequence"/>
</dbReference>
<name>A0A379JIF5_9NOCA</name>
<dbReference type="AlphaFoldDB" id="A0A379JIF5"/>
<organism evidence="2 3">
    <name type="scientific">Nocardia otitidiscaviarum</name>
    <dbReference type="NCBI Taxonomy" id="1823"/>
    <lineage>
        <taxon>Bacteria</taxon>
        <taxon>Bacillati</taxon>
        <taxon>Actinomycetota</taxon>
        <taxon>Actinomycetes</taxon>
        <taxon>Mycobacteriales</taxon>
        <taxon>Nocardiaceae</taxon>
        <taxon>Nocardia</taxon>
    </lineage>
</organism>
<dbReference type="InterPro" id="IPR010982">
    <property type="entry name" value="Lambda_DNA-bd_dom_sf"/>
</dbReference>
<dbReference type="Pfam" id="PF17765">
    <property type="entry name" value="MLTR_LBD"/>
    <property type="match status" value="1"/>
</dbReference>
<dbReference type="EMBL" id="UGRY01000004">
    <property type="protein sequence ID" value="SUD48230.1"/>
    <property type="molecule type" value="Genomic_DNA"/>
</dbReference>
<dbReference type="InterPro" id="IPR041413">
    <property type="entry name" value="MLTR_LBD"/>
</dbReference>
<dbReference type="SUPFAM" id="SSF47413">
    <property type="entry name" value="lambda repressor-like DNA-binding domains"/>
    <property type="match status" value="1"/>
</dbReference>
<evidence type="ECO:0000259" key="1">
    <source>
        <dbReference type="SMART" id="SM00530"/>
    </source>
</evidence>
<dbReference type="Pfam" id="PF13560">
    <property type="entry name" value="HTH_31"/>
    <property type="match status" value="1"/>
</dbReference>
<sequence length="282" mass="31316">MSSSVDSASERRREQLREFLRSRRERLTPGDVGMPVVGRRRTPGLRREEVAVRAGVGVSWYTWLEQGRDITVSGEVLDAIAGALLLNEVERAHLYLLAGLNPPPAAGRTEGALTPAVRQLLDAWGWRPAVLRDRTWNVLAYNESAGTVFGLDDRAHNCLRTFFTNPRYRALPEVWADAAPAVVAAYRADAAHFPGDPAFDRVITELRTASPEFATLWDRHEVGVPVQAVNALRHPEAGDLFFDATTLTVTDRPDWSLILYDPRPGTATAARLETLHPHLADR</sequence>
<reference evidence="2 3" key="1">
    <citation type="submission" date="2018-06" db="EMBL/GenBank/DDBJ databases">
        <authorList>
            <consortium name="Pathogen Informatics"/>
            <person name="Doyle S."/>
        </authorList>
    </citation>
    <scope>NUCLEOTIDE SEQUENCE [LARGE SCALE GENOMIC DNA]</scope>
    <source>
        <strain evidence="2 3">NCTC1934</strain>
    </source>
</reference>
<gene>
    <name evidence="2" type="ORF">NCTC1934_05558</name>
</gene>
<dbReference type="GO" id="GO:0003677">
    <property type="term" value="F:DNA binding"/>
    <property type="evidence" value="ECO:0007669"/>
    <property type="project" value="InterPro"/>
</dbReference>
<protein>
    <recommendedName>
        <fullName evidence="1">HTH cro/C1-type domain-containing protein</fullName>
    </recommendedName>
</protein>
<dbReference type="Gene3D" id="1.10.260.40">
    <property type="entry name" value="lambda repressor-like DNA-binding domains"/>
    <property type="match status" value="1"/>
</dbReference>
<accession>A0A379JIF5</accession>
<keyword evidence="3" id="KW-1185">Reference proteome</keyword>
<feature type="domain" description="HTH cro/C1-type" evidence="1">
    <location>
        <begin position="19"/>
        <end position="91"/>
    </location>
</feature>
<dbReference type="Gene3D" id="3.30.450.180">
    <property type="match status" value="1"/>
</dbReference>
<proteinExistence type="predicted"/>
<dbReference type="InterPro" id="IPR001387">
    <property type="entry name" value="Cro/C1-type_HTH"/>
</dbReference>
<evidence type="ECO:0000313" key="2">
    <source>
        <dbReference type="EMBL" id="SUD48230.1"/>
    </source>
</evidence>
<dbReference type="SMART" id="SM00530">
    <property type="entry name" value="HTH_XRE"/>
    <property type="match status" value="1"/>
</dbReference>
<dbReference type="CDD" id="cd00093">
    <property type="entry name" value="HTH_XRE"/>
    <property type="match status" value="1"/>
</dbReference>
<dbReference type="PANTHER" id="PTHR35010">
    <property type="entry name" value="BLL4672 PROTEIN-RELATED"/>
    <property type="match status" value="1"/>
</dbReference>
<evidence type="ECO:0000313" key="3">
    <source>
        <dbReference type="Proteomes" id="UP000255467"/>
    </source>
</evidence>